<dbReference type="CDD" id="cd05374">
    <property type="entry name" value="17beta-HSD-like_SDR_c"/>
    <property type="match status" value="1"/>
</dbReference>
<proteinExistence type="inferred from homology"/>
<dbReference type="SUPFAM" id="SSF51735">
    <property type="entry name" value="NAD(P)-binding Rossmann-fold domains"/>
    <property type="match status" value="1"/>
</dbReference>
<dbReference type="PANTHER" id="PTHR43976:SF16">
    <property type="entry name" value="SHORT-CHAIN DEHYDROGENASE_REDUCTASE FAMILY PROTEIN"/>
    <property type="match status" value="1"/>
</dbReference>
<dbReference type="GeneID" id="64344697"/>
<dbReference type="Proteomes" id="UP001529201">
    <property type="component" value="Unassembled WGS sequence"/>
</dbReference>
<accession>A0ABT6HEG8</accession>
<name>A0ABT6HEG8_LEUPS</name>
<comment type="similarity">
    <text evidence="1 3">Belongs to the short-chain dehydrogenases/reductases (SDR) family.</text>
</comment>
<dbReference type="Gene3D" id="3.40.50.720">
    <property type="entry name" value="NAD(P)-binding Rossmann-like Domain"/>
    <property type="match status" value="1"/>
</dbReference>
<evidence type="ECO:0000256" key="3">
    <source>
        <dbReference type="RuleBase" id="RU000363"/>
    </source>
</evidence>
<comment type="caution">
    <text evidence="4">The sequence shown here is derived from an EMBL/GenBank/DDBJ whole genome shotgun (WGS) entry which is preliminary data.</text>
</comment>
<dbReference type="PRINTS" id="PR00080">
    <property type="entry name" value="SDRFAMILY"/>
</dbReference>
<dbReference type="PANTHER" id="PTHR43976">
    <property type="entry name" value="SHORT CHAIN DEHYDROGENASE"/>
    <property type="match status" value="1"/>
</dbReference>
<dbReference type="RefSeq" id="WP_010291557.1">
    <property type="nucleotide sequence ID" value="NZ_CP065993.1"/>
</dbReference>
<organism evidence="4 5">
    <name type="scientific">Leuconostoc pseudomesenteroides</name>
    <dbReference type="NCBI Taxonomy" id="33968"/>
    <lineage>
        <taxon>Bacteria</taxon>
        <taxon>Bacillati</taxon>
        <taxon>Bacillota</taxon>
        <taxon>Bacilli</taxon>
        <taxon>Lactobacillales</taxon>
        <taxon>Lactobacillaceae</taxon>
        <taxon>Leuconostoc</taxon>
    </lineage>
</organism>
<evidence type="ECO:0000256" key="2">
    <source>
        <dbReference type="ARBA" id="ARBA00023002"/>
    </source>
</evidence>
<sequence length="283" mass="31559">MSKDVWFITGASTGLGKALVQFLLTQKCKVVATARNPEDIRKYTQQYTNHDDLMILPVDVTDKQQIATAIETVVKTWHQIDVLVNNAGYAYFSSVEFADDNIVKNMFDVNFWGVKNMLDAVLPIMRKQKSGQIMNVSSLGGLRAFAGFGYYHATKFALEGLTESLSQEVAPLGIDVTLFEPGDFKTDFADRSAVVNASINSVYDATAGNNIKGLQKLSGHQPGDPALFAKAVFEIHQLNRKPLRLLLGSDAYERATEKYKKMLKNFEQDREITISTDFKVKNN</sequence>
<gene>
    <name evidence="4" type="ORF">P1N92_10105</name>
</gene>
<evidence type="ECO:0000256" key="1">
    <source>
        <dbReference type="ARBA" id="ARBA00006484"/>
    </source>
</evidence>
<keyword evidence="5" id="KW-1185">Reference proteome</keyword>
<reference evidence="4 5" key="1">
    <citation type="submission" date="2023-02" db="EMBL/GenBank/DDBJ databases">
        <title>Antimicrobial susceptibility testing and tentative epidemiological cut-off values for Lactobacillaceae family species intended for ingestion.</title>
        <authorList>
            <person name="Noehr-Meldgaard K."/>
            <person name="Struve C."/>
            <person name="Ingmer H."/>
            <person name="Koza A."/>
            <person name="Al-Nakeeb K."/>
            <person name="Agersoe Y."/>
        </authorList>
    </citation>
    <scope>NUCLEOTIDE SEQUENCE [LARGE SCALE GENOMIC DNA]</scope>
    <source>
        <strain evidence="4 5">DSM 20193</strain>
    </source>
</reference>
<dbReference type="NCBIfam" id="NF004824">
    <property type="entry name" value="PRK06180.1"/>
    <property type="match status" value="1"/>
</dbReference>
<dbReference type="EMBL" id="JARGDN010000021">
    <property type="protein sequence ID" value="MDG9734453.1"/>
    <property type="molecule type" value="Genomic_DNA"/>
</dbReference>
<dbReference type="InterPro" id="IPR051911">
    <property type="entry name" value="SDR_oxidoreductase"/>
</dbReference>
<dbReference type="Pfam" id="PF00106">
    <property type="entry name" value="adh_short"/>
    <property type="match status" value="1"/>
</dbReference>
<keyword evidence="2" id="KW-0560">Oxidoreductase</keyword>
<dbReference type="PRINTS" id="PR00081">
    <property type="entry name" value="GDHRDH"/>
</dbReference>
<dbReference type="InterPro" id="IPR036291">
    <property type="entry name" value="NAD(P)-bd_dom_sf"/>
</dbReference>
<protein>
    <submittedName>
        <fullName evidence="4">Oxidoreductase</fullName>
    </submittedName>
</protein>
<dbReference type="InterPro" id="IPR002347">
    <property type="entry name" value="SDR_fam"/>
</dbReference>
<evidence type="ECO:0000313" key="4">
    <source>
        <dbReference type="EMBL" id="MDG9734453.1"/>
    </source>
</evidence>
<evidence type="ECO:0000313" key="5">
    <source>
        <dbReference type="Proteomes" id="UP001529201"/>
    </source>
</evidence>